<dbReference type="PANTHER" id="PTHR31183:SF1">
    <property type="entry name" value="CILIA- AND FLAGELLA-ASSOCIATED PROTEIN 53"/>
    <property type="match status" value="1"/>
</dbReference>
<evidence type="ECO:0000313" key="6">
    <source>
        <dbReference type="Proteomes" id="UP001633002"/>
    </source>
</evidence>
<dbReference type="PANTHER" id="PTHR31183">
    <property type="entry name" value="TRICHOPLEIN KERATIN FILAMENT-BINDING PROTEIN FAMILY MEMBER"/>
    <property type="match status" value="1"/>
</dbReference>
<dbReference type="AlphaFoldDB" id="A0ABD3GQ06"/>
<dbReference type="Proteomes" id="UP001633002">
    <property type="component" value="Unassembled WGS sequence"/>
</dbReference>
<evidence type="ECO:0000256" key="2">
    <source>
        <dbReference type="ARBA" id="ARBA00023069"/>
    </source>
</evidence>
<reference evidence="5 6" key="1">
    <citation type="submission" date="2024-09" db="EMBL/GenBank/DDBJ databases">
        <title>Chromosome-scale assembly of Riccia sorocarpa.</title>
        <authorList>
            <person name="Paukszto L."/>
        </authorList>
    </citation>
    <scope>NUCLEOTIDE SEQUENCE [LARGE SCALE GENOMIC DNA]</scope>
    <source>
        <strain evidence="5">LP-2024</strain>
        <tissue evidence="5">Aerial parts of the thallus</tissue>
    </source>
</reference>
<evidence type="ECO:0000256" key="1">
    <source>
        <dbReference type="ARBA" id="ARBA00004138"/>
    </source>
</evidence>
<comment type="caution">
    <text evidence="5">The sequence shown here is derived from an EMBL/GenBank/DDBJ whole genome shotgun (WGS) entry which is preliminary data.</text>
</comment>
<evidence type="ECO:0000256" key="4">
    <source>
        <dbReference type="SAM" id="Coils"/>
    </source>
</evidence>
<sequence length="451" mass="53559">MRNAEFALNCESKYKFKELNAAQESHSVYAERNSIERKHRLAALLEGEESFLQDELKTVGMTLAERRAWLDARARALKANREAEKEKYAEDMLFKAWRENNDDCRLHDSKMAVRRAVEGRKAQISVLEKMKEDEEEKERYFQKQIEKDEAKWDARFHKEQADKEAVKQEAIQMLHDQRMLVEKLREEDKRTAKKQMAEMAQRWREEEEALRQELEEQRQMARQRALHNMEYNQASKGITKCRLDQEKAEDKERLAQNLTKEAADQKAEDELKASHKREARDFGAHLRNMMNKQKADDLAANAIFKAAEDAEWDKREAAWKKNEDARQRLWCRVHEERQLQIAEMEANRKAMEAEKLREAEAHAAELKAMEEERQIRAMDKRLTKQELLEALEAQIRCKKAQTIAVQEQKREEFNHTKASEKNYEENLKKVMTALPFTEPFYGRKAVQWYEP</sequence>
<evidence type="ECO:0000256" key="3">
    <source>
        <dbReference type="ARBA" id="ARBA00023273"/>
    </source>
</evidence>
<dbReference type="EMBL" id="JBJQOH010000007">
    <property type="protein sequence ID" value="KAL3679916.1"/>
    <property type="molecule type" value="Genomic_DNA"/>
</dbReference>
<evidence type="ECO:0008006" key="7">
    <source>
        <dbReference type="Google" id="ProtNLM"/>
    </source>
</evidence>
<keyword evidence="6" id="KW-1185">Reference proteome</keyword>
<comment type="subcellular location">
    <subcellularLocation>
        <location evidence="1">Cell projection</location>
        <location evidence="1">Cilium</location>
    </subcellularLocation>
</comment>
<dbReference type="InterPro" id="IPR043596">
    <property type="entry name" value="CFAP53/TCHP"/>
</dbReference>
<feature type="coiled-coil region" evidence="4">
    <location>
        <begin position="167"/>
        <end position="268"/>
    </location>
</feature>
<feature type="coiled-coil region" evidence="4">
    <location>
        <begin position="334"/>
        <end position="408"/>
    </location>
</feature>
<keyword evidence="4" id="KW-0175">Coiled coil</keyword>
<protein>
    <recommendedName>
        <fullName evidence="7">Trichohyalin-plectin-homology domain-containing protein</fullName>
    </recommendedName>
</protein>
<organism evidence="5 6">
    <name type="scientific">Riccia sorocarpa</name>
    <dbReference type="NCBI Taxonomy" id="122646"/>
    <lineage>
        <taxon>Eukaryota</taxon>
        <taxon>Viridiplantae</taxon>
        <taxon>Streptophyta</taxon>
        <taxon>Embryophyta</taxon>
        <taxon>Marchantiophyta</taxon>
        <taxon>Marchantiopsida</taxon>
        <taxon>Marchantiidae</taxon>
        <taxon>Marchantiales</taxon>
        <taxon>Ricciaceae</taxon>
        <taxon>Riccia</taxon>
    </lineage>
</organism>
<name>A0ABD3GQ06_9MARC</name>
<proteinExistence type="predicted"/>
<keyword evidence="2" id="KW-0969">Cilium</keyword>
<accession>A0ABD3GQ06</accession>
<gene>
    <name evidence="5" type="ORF">R1sor_022872</name>
</gene>
<dbReference type="GO" id="GO:0005929">
    <property type="term" value="C:cilium"/>
    <property type="evidence" value="ECO:0007669"/>
    <property type="project" value="UniProtKB-SubCell"/>
</dbReference>
<keyword evidence="3" id="KW-0966">Cell projection</keyword>
<evidence type="ECO:0000313" key="5">
    <source>
        <dbReference type="EMBL" id="KAL3679916.1"/>
    </source>
</evidence>